<evidence type="ECO:0000313" key="5">
    <source>
        <dbReference type="EMBL" id="QXN88580.1"/>
    </source>
</evidence>
<comment type="similarity">
    <text evidence="3">Belongs to the UDP-glucose/GDP-mannose dehydrogenase family.</text>
</comment>
<evidence type="ECO:0000256" key="1">
    <source>
        <dbReference type="ARBA" id="ARBA00023002"/>
    </source>
</evidence>
<protein>
    <submittedName>
        <fullName evidence="5">Nucleotide sugar dehydrogenase</fullName>
    </submittedName>
</protein>
<evidence type="ECO:0000313" key="6">
    <source>
        <dbReference type="Proteomes" id="UP000694257"/>
    </source>
</evidence>
<dbReference type="EMBL" id="CP078145">
    <property type="protein sequence ID" value="QXN88580.1"/>
    <property type="molecule type" value="Genomic_DNA"/>
</dbReference>
<evidence type="ECO:0000259" key="4">
    <source>
        <dbReference type="SMART" id="SM00984"/>
    </source>
</evidence>
<keyword evidence="1" id="KW-0560">Oxidoreductase</keyword>
<dbReference type="Proteomes" id="UP000694257">
    <property type="component" value="Chromosome"/>
</dbReference>
<dbReference type="PANTHER" id="PTHR43491:SF1">
    <property type="entry name" value="UDP-N-ACETYL-D-MANNOSAMINE DEHYDROGENASE"/>
    <property type="match status" value="1"/>
</dbReference>
<dbReference type="PIRSF" id="PIRSF000124">
    <property type="entry name" value="UDPglc_GDPman_dh"/>
    <property type="match status" value="1"/>
</dbReference>
<dbReference type="SMART" id="SM00984">
    <property type="entry name" value="UDPG_MGDP_dh_C"/>
    <property type="match status" value="1"/>
</dbReference>
<keyword evidence="2" id="KW-0520">NAD</keyword>
<dbReference type="NCBIfam" id="TIGR03026">
    <property type="entry name" value="NDP-sugDHase"/>
    <property type="match status" value="1"/>
</dbReference>
<keyword evidence="6" id="KW-1185">Reference proteome</keyword>
<dbReference type="PANTHER" id="PTHR43491">
    <property type="entry name" value="UDP-N-ACETYL-D-MANNOSAMINE DEHYDROGENASE"/>
    <property type="match status" value="1"/>
</dbReference>
<dbReference type="InterPro" id="IPR001732">
    <property type="entry name" value="UDP-Glc/GDP-Man_DH_N"/>
</dbReference>
<dbReference type="RefSeq" id="WP_218469463.1">
    <property type="nucleotide sequence ID" value="NZ_BAABJN010000008.1"/>
</dbReference>
<dbReference type="InterPro" id="IPR017476">
    <property type="entry name" value="UDP-Glc/GDP-Man"/>
</dbReference>
<dbReference type="InterPro" id="IPR028359">
    <property type="entry name" value="UDP_ManNAc/GlcNAc_DH"/>
</dbReference>
<dbReference type="PIRSF" id="PIRSF500136">
    <property type="entry name" value="UDP_ManNAc_DH"/>
    <property type="match status" value="1"/>
</dbReference>
<dbReference type="Pfam" id="PF00984">
    <property type="entry name" value="UDPG_MGDP_dh"/>
    <property type="match status" value="1"/>
</dbReference>
<sequence>MAVPSAEVVSVNVVGVGYVGVAICLASSAAGHRVAAIDNNLRRVDDLRADTNGRRPDEWADIRRAVADGLVDLYTSIETAPAADLWIVAVPTPLDDAGLPDTSNIEEAAKAIASVVTPNAVVILESTSYPGTTEKIFLPPFLEAGWTPGVDLFVGFSPERINPGSQNWTMKNIPKLVSGCTEECLKAVTEFYRTVVDDVRPMSSTYAAEMAKLYENSWRLVNIAFANEHEALCVSLGLDPWEISDACRTKPFGFYGFDPGPGAGGHCIPVDSGYLSHFAKSHDVGTPVLDSAISANHARPSVIVGRIHRQLAGSHPARVLVIGVAYKANIGDVRESPAIPILAALLEAGIEASYHDPHVPVLQLETGLLRSVPLTAETVTGYDCVAVLTAHDAVDWTLLRNSSAPIVDTRNVAAAIGGGQ</sequence>
<evidence type="ECO:0000256" key="2">
    <source>
        <dbReference type="ARBA" id="ARBA00023027"/>
    </source>
</evidence>
<organism evidence="5 6">
    <name type="scientific">Nocardia iowensis</name>
    <dbReference type="NCBI Taxonomy" id="204891"/>
    <lineage>
        <taxon>Bacteria</taxon>
        <taxon>Bacillati</taxon>
        <taxon>Actinomycetota</taxon>
        <taxon>Actinomycetes</taxon>
        <taxon>Mycobacteriales</taxon>
        <taxon>Nocardiaceae</taxon>
        <taxon>Nocardia</taxon>
    </lineage>
</organism>
<gene>
    <name evidence="5" type="ORF">KV110_23605</name>
</gene>
<dbReference type="Pfam" id="PF03720">
    <property type="entry name" value="UDPG_MGDP_dh_C"/>
    <property type="match status" value="1"/>
</dbReference>
<proteinExistence type="inferred from homology"/>
<evidence type="ECO:0000256" key="3">
    <source>
        <dbReference type="PIRNR" id="PIRNR000124"/>
    </source>
</evidence>
<accession>A0ABX8RJX3</accession>
<dbReference type="InterPro" id="IPR014027">
    <property type="entry name" value="UDP-Glc/GDP-Man_DH_C"/>
</dbReference>
<dbReference type="InterPro" id="IPR014026">
    <property type="entry name" value="UDP-Glc/GDP-Man_DH_dimer"/>
</dbReference>
<feature type="domain" description="UDP-glucose/GDP-mannose dehydrogenase C-terminal" evidence="4">
    <location>
        <begin position="320"/>
        <end position="415"/>
    </location>
</feature>
<dbReference type="Pfam" id="PF03721">
    <property type="entry name" value="UDPG_MGDP_dh_N"/>
    <property type="match status" value="1"/>
</dbReference>
<name>A0ABX8RJX3_NOCIO</name>
<reference evidence="5 6" key="1">
    <citation type="submission" date="2021-07" db="EMBL/GenBank/DDBJ databases">
        <title>Whole Genome Sequence of Nocardia Iowensis.</title>
        <authorList>
            <person name="Lamm A."/>
            <person name="Collins-Fairclough A.M."/>
            <person name="Bunk B."/>
            <person name="Sproer C."/>
        </authorList>
    </citation>
    <scope>NUCLEOTIDE SEQUENCE [LARGE SCALE GENOMIC DNA]</scope>
    <source>
        <strain evidence="5 6">NRRL 5646</strain>
    </source>
</reference>